<feature type="region of interest" description="Disordered" evidence="1">
    <location>
        <begin position="507"/>
        <end position="526"/>
    </location>
</feature>
<evidence type="ECO:0000313" key="3">
    <source>
        <dbReference type="EMBL" id="CAI9775135.1"/>
    </source>
</evidence>
<protein>
    <recommendedName>
        <fullName evidence="2">PB1 domain-containing protein</fullName>
    </recommendedName>
</protein>
<dbReference type="AlphaFoldDB" id="A0AAD2E503"/>
<feature type="domain" description="PB1" evidence="2">
    <location>
        <begin position="58"/>
        <end position="151"/>
    </location>
</feature>
<name>A0AAD2E503_9LAMI</name>
<dbReference type="InterPro" id="IPR000270">
    <property type="entry name" value="PB1_dom"/>
</dbReference>
<sequence length="617" mass="67836">MEAPPQLATPSAIVTTADAPPRLFQPPTNINSDESWNDPPLPKLRLMCSYGGHIVPRPHDKSLCYIGGDTRMIVIDRHTSLSDIHHRLSKTLLNNQPFTLKYQLPNEDLDSLISISSDEDLECMVEEHDRLNNRNSSLKKSGRLRLFLFPKSSSIEHLLIETSSTKSEDWFLNVLNGKGWNLSTAASDLGFSDSSSINYLLGLDDDFGGKSAATGNEVESQLEGSKNCSNHTVNLDVHPVPDSPMVETSSSFGSTSSSPSVANLPPIRETMKENQKLGVEERFQQMNIGVVGGFTSPQIQESGGFLASAGTPVSVLPAMISGDYANPVFSGEEGSDCSGDRKEEQAQQTMQVQFQQKQVCAIEFHSPESVSSEGSATNPLSRQRQTLYEEPFVQIHSVNNRVLANQVDPKIGDQNTRTIPMEPQVQESGYVLSDLFDQNHPPLNQTQQVVHAGTQYIPAGATPITSYYPMHSSQQQNHSHYPALDRQYPIYFLPARPTQAYNLPVQQPNYSESAPAPASSYPRTPSAAYNQARNVPASNAEMAAGVYRTTAPQFLQVPSSQQQTQYVAFTQIHHPSQSVAVSSAANSNYAYEFADPTRSQVYYTQHLPPQLASHIKP</sequence>
<gene>
    <name evidence="3" type="ORF">FPE_LOCUS22565</name>
</gene>
<feature type="region of interest" description="Disordered" evidence="1">
    <location>
        <begin position="245"/>
        <end position="264"/>
    </location>
</feature>
<evidence type="ECO:0000259" key="2">
    <source>
        <dbReference type="SMART" id="SM00666"/>
    </source>
</evidence>
<dbReference type="Gene3D" id="3.10.20.90">
    <property type="entry name" value="Phosphatidylinositol 3-kinase Catalytic Subunit, Chain A, domain 1"/>
    <property type="match status" value="1"/>
</dbReference>
<evidence type="ECO:0000256" key="1">
    <source>
        <dbReference type="SAM" id="MobiDB-lite"/>
    </source>
</evidence>
<dbReference type="Proteomes" id="UP000834106">
    <property type="component" value="Chromosome 13"/>
</dbReference>
<dbReference type="CDD" id="cd06410">
    <property type="entry name" value="PB1_UP2"/>
    <property type="match status" value="1"/>
</dbReference>
<dbReference type="PANTHER" id="PTHR31066">
    <property type="entry name" value="OS05G0427100 PROTEIN-RELATED"/>
    <property type="match status" value="1"/>
</dbReference>
<feature type="compositionally biased region" description="Low complexity" evidence="1">
    <location>
        <begin position="508"/>
        <end position="526"/>
    </location>
</feature>
<dbReference type="SUPFAM" id="SSF54277">
    <property type="entry name" value="CAD &amp; PB1 domains"/>
    <property type="match status" value="1"/>
</dbReference>
<feature type="region of interest" description="Disordered" evidence="1">
    <location>
        <begin position="330"/>
        <end position="349"/>
    </location>
</feature>
<accession>A0AAD2E503</accession>
<dbReference type="SMART" id="SM00666">
    <property type="entry name" value="PB1"/>
    <property type="match status" value="1"/>
</dbReference>
<dbReference type="EMBL" id="OU503048">
    <property type="protein sequence ID" value="CAI9775135.1"/>
    <property type="molecule type" value="Genomic_DNA"/>
</dbReference>
<keyword evidence="4" id="KW-1185">Reference proteome</keyword>
<feature type="compositionally biased region" description="Low complexity" evidence="1">
    <location>
        <begin position="249"/>
        <end position="260"/>
    </location>
</feature>
<organism evidence="3 4">
    <name type="scientific">Fraxinus pennsylvanica</name>
    <dbReference type="NCBI Taxonomy" id="56036"/>
    <lineage>
        <taxon>Eukaryota</taxon>
        <taxon>Viridiplantae</taxon>
        <taxon>Streptophyta</taxon>
        <taxon>Embryophyta</taxon>
        <taxon>Tracheophyta</taxon>
        <taxon>Spermatophyta</taxon>
        <taxon>Magnoliopsida</taxon>
        <taxon>eudicotyledons</taxon>
        <taxon>Gunneridae</taxon>
        <taxon>Pentapetalae</taxon>
        <taxon>asterids</taxon>
        <taxon>lamiids</taxon>
        <taxon>Lamiales</taxon>
        <taxon>Oleaceae</taxon>
        <taxon>Oleeae</taxon>
        <taxon>Fraxinus</taxon>
    </lineage>
</organism>
<reference evidence="3" key="1">
    <citation type="submission" date="2023-05" db="EMBL/GenBank/DDBJ databases">
        <authorList>
            <person name="Huff M."/>
        </authorList>
    </citation>
    <scope>NUCLEOTIDE SEQUENCE</scope>
</reference>
<dbReference type="Pfam" id="PF00564">
    <property type="entry name" value="PB1"/>
    <property type="match status" value="1"/>
</dbReference>
<dbReference type="PANTHER" id="PTHR31066:SF27">
    <property type="entry name" value="EXPRESSED PROTEIN"/>
    <property type="match status" value="1"/>
</dbReference>
<proteinExistence type="predicted"/>
<evidence type="ECO:0000313" key="4">
    <source>
        <dbReference type="Proteomes" id="UP000834106"/>
    </source>
</evidence>
<dbReference type="InterPro" id="IPR053198">
    <property type="entry name" value="Gynoecium_Dev_Regulator"/>
</dbReference>